<dbReference type="AlphaFoldDB" id="A0A1H6D5S1"/>
<evidence type="ECO:0000256" key="2">
    <source>
        <dbReference type="ARBA" id="ARBA00022729"/>
    </source>
</evidence>
<dbReference type="GO" id="GO:0005975">
    <property type="term" value="P:carbohydrate metabolic process"/>
    <property type="evidence" value="ECO:0007669"/>
    <property type="project" value="InterPro"/>
</dbReference>
<dbReference type="InterPro" id="IPR006710">
    <property type="entry name" value="Glyco_hydro_43"/>
</dbReference>
<dbReference type="Pfam" id="PF04616">
    <property type="entry name" value="Glyco_hydro_43"/>
    <property type="match status" value="1"/>
</dbReference>
<evidence type="ECO:0000256" key="1">
    <source>
        <dbReference type="ARBA" id="ARBA00009865"/>
    </source>
</evidence>
<dbReference type="CDD" id="cd18820">
    <property type="entry name" value="GH43_LbAraf43-like"/>
    <property type="match status" value="1"/>
</dbReference>
<feature type="active site" description="Proton donor" evidence="5">
    <location>
        <position position="217"/>
    </location>
</feature>
<feature type="signal peptide" evidence="8">
    <location>
        <begin position="1"/>
        <end position="37"/>
    </location>
</feature>
<evidence type="ECO:0000313" key="10">
    <source>
        <dbReference type="Proteomes" id="UP000236754"/>
    </source>
</evidence>
<keyword evidence="10" id="KW-1185">Reference proteome</keyword>
<accession>A0A1H6D5S1</accession>
<dbReference type="InterPro" id="IPR023296">
    <property type="entry name" value="Glyco_hydro_beta-prop_sf"/>
</dbReference>
<feature type="active site" description="Proton acceptor" evidence="5">
    <location>
        <position position="51"/>
    </location>
</feature>
<reference evidence="9 10" key="1">
    <citation type="submission" date="2016-10" db="EMBL/GenBank/DDBJ databases">
        <authorList>
            <person name="de Groot N.N."/>
        </authorList>
    </citation>
    <scope>NUCLEOTIDE SEQUENCE [LARGE SCALE GENOMIC DNA]</scope>
    <source>
        <strain evidence="9 10">CGMCC 4.2023</strain>
    </source>
</reference>
<keyword evidence="3 7" id="KW-0378">Hydrolase</keyword>
<dbReference type="OrthoDB" id="177947at2"/>
<feature type="chain" id="PRO_5009295607" evidence="8">
    <location>
        <begin position="38"/>
        <end position="482"/>
    </location>
</feature>
<dbReference type="GO" id="GO:0004553">
    <property type="term" value="F:hydrolase activity, hydrolyzing O-glycosyl compounds"/>
    <property type="evidence" value="ECO:0007669"/>
    <property type="project" value="InterPro"/>
</dbReference>
<evidence type="ECO:0000256" key="5">
    <source>
        <dbReference type="PIRSR" id="PIRSR606710-1"/>
    </source>
</evidence>
<evidence type="ECO:0000256" key="3">
    <source>
        <dbReference type="ARBA" id="ARBA00022801"/>
    </source>
</evidence>
<keyword evidence="4 7" id="KW-0326">Glycosidase</keyword>
<dbReference type="Gene3D" id="2.60.120.260">
    <property type="entry name" value="Galactose-binding domain-like"/>
    <property type="match status" value="1"/>
</dbReference>
<dbReference type="EMBL" id="FNVU01000012">
    <property type="protein sequence ID" value="SEG80729.1"/>
    <property type="molecule type" value="Genomic_DNA"/>
</dbReference>
<dbReference type="PANTHER" id="PTHR43817:SF1">
    <property type="entry name" value="HYDROLASE, FAMILY 43, PUTATIVE (AFU_ORTHOLOGUE AFUA_3G01660)-RELATED"/>
    <property type="match status" value="1"/>
</dbReference>
<evidence type="ECO:0000313" key="9">
    <source>
        <dbReference type="EMBL" id="SEG80729.1"/>
    </source>
</evidence>
<dbReference type="Gene3D" id="2.115.10.20">
    <property type="entry name" value="Glycosyl hydrolase domain, family 43"/>
    <property type="match status" value="1"/>
</dbReference>
<organism evidence="9 10">
    <name type="scientific">Actinacidiphila yanglinensis</name>
    <dbReference type="NCBI Taxonomy" id="310779"/>
    <lineage>
        <taxon>Bacteria</taxon>
        <taxon>Bacillati</taxon>
        <taxon>Actinomycetota</taxon>
        <taxon>Actinomycetes</taxon>
        <taxon>Kitasatosporales</taxon>
        <taxon>Streptomycetaceae</taxon>
        <taxon>Actinacidiphila</taxon>
    </lineage>
</organism>
<dbReference type="SUPFAM" id="SSF75005">
    <property type="entry name" value="Arabinanase/levansucrase/invertase"/>
    <property type="match status" value="1"/>
</dbReference>
<evidence type="ECO:0000256" key="8">
    <source>
        <dbReference type="SAM" id="SignalP"/>
    </source>
</evidence>
<name>A0A1H6D5S1_9ACTN</name>
<feature type="site" description="Important for catalytic activity, responsible for pKa modulation of the active site Glu and correct orientation of both the proton donor and substrate" evidence="6">
    <location>
        <position position="162"/>
    </location>
</feature>
<dbReference type="PANTHER" id="PTHR43817">
    <property type="entry name" value="GLYCOSYL HYDROLASE"/>
    <property type="match status" value="1"/>
</dbReference>
<comment type="similarity">
    <text evidence="1 7">Belongs to the glycosyl hydrolase 43 family.</text>
</comment>
<sequence>MHRNASSPPLRSLGNVALVLLLTVLCCMGLKPATAHAAAGTFRNPLGTSPDPSMTYYQGNYYLAATEGDAVRIAVAPTLGDMLTAPRVTVWQDTDASRNQQVWAPSFYLIDGHWYIYYTADNGVDDNHRLYVVESEGTDPLGPYHFKAELQAPNAPDEWAIDPVLLRQSDNSLYLLWSGAGTEGHNLIYIAPMSNPWTVSGNRVYLPTDGGCSTIREAPSILQHNGTTYLVYSTCDTGLPDYQLWMKSLPSGADPLQPGNWTQHAGAVFSRNDATGVWGPGSNGFFKSPDGTQDWIVYHGKNTSSYTYDGRTTRAQKISWKADGTPDFGSPLAAGATQDLPSGDPGGGSYWINDTNTSSGSGSVAYTGDWNSGSGCGVQCFWSDDHWSAESGATATWTFTGTKIALLSVRDTGNGIAAFSVDGGAETTRDYYGAIRMGEQLNYVSPELPYGTHTLRVRVTGTKDASSGAAFVSIDRAEVYSN</sequence>
<protein>
    <submittedName>
        <fullName evidence="9">Beta-xylosidase, GH43 family</fullName>
    </submittedName>
</protein>
<dbReference type="Proteomes" id="UP000236754">
    <property type="component" value="Unassembled WGS sequence"/>
</dbReference>
<evidence type="ECO:0000256" key="7">
    <source>
        <dbReference type="RuleBase" id="RU361187"/>
    </source>
</evidence>
<evidence type="ECO:0000256" key="6">
    <source>
        <dbReference type="PIRSR" id="PIRSR606710-2"/>
    </source>
</evidence>
<gene>
    <name evidence="9" type="ORF">SAMN05216223_11289</name>
</gene>
<keyword evidence="2 8" id="KW-0732">Signal</keyword>
<evidence type="ECO:0000256" key="4">
    <source>
        <dbReference type="ARBA" id="ARBA00023295"/>
    </source>
</evidence>
<proteinExistence type="inferred from homology"/>
<dbReference type="RefSeq" id="WP_103888382.1">
    <property type="nucleotide sequence ID" value="NZ_FNVU01000012.1"/>
</dbReference>